<dbReference type="KEGG" id="vg:23680487"/>
<evidence type="ECO:0000313" key="2">
    <source>
        <dbReference type="Proteomes" id="UP000030227"/>
    </source>
</evidence>
<gene>
    <name evidence="1" type="primary">ORF23</name>
</gene>
<accession>A0A0A1IUQ0</accession>
<reference evidence="1 2" key="1">
    <citation type="journal article" date="2015" name="PLoS ONE">
        <title>Investigation of a Large Collection of Pseudomonas aeruginosa Bacteriophages Collected from a Single Environmental Source in Abidjan, Cote d'Ivoire.</title>
        <authorList>
            <person name="Essoh C."/>
            <person name="Latino L."/>
            <person name="Midoux C."/>
            <person name="Blouin Y."/>
            <person name="Loukou G."/>
            <person name="Nguetta S.P."/>
            <person name="Lathro S."/>
            <person name="Cablanmian A."/>
            <person name="Kouassi A.K."/>
            <person name="Vergnaud G."/>
            <person name="Pourcel C."/>
        </authorList>
    </citation>
    <scope>NUCLEOTIDE SEQUENCE [LARGE SCALE GENOMIC DNA]</scope>
    <source>
        <strain evidence="1">Ab22</strain>
    </source>
</reference>
<name>A0A0A1IUQ0_9CAUD</name>
<organism evidence="1 2">
    <name type="scientific">Pseudomonas phage vB_PaeP_C2-10_Ab22</name>
    <dbReference type="NCBI Taxonomy" id="1548906"/>
    <lineage>
        <taxon>Viruses</taxon>
        <taxon>Duplodnaviria</taxon>
        <taxon>Heunggongvirae</taxon>
        <taxon>Uroviricota</taxon>
        <taxon>Caudoviricetes</taxon>
        <taxon>Bruynoghevirus</taxon>
        <taxon>Bruynoghevirus Ab22</taxon>
    </lineage>
</organism>
<dbReference type="OrthoDB" id="3427at10239"/>
<sequence>MSVIGTQIGFRKNQIKAPEHHEELPAVASFGFEVELEGLDQWPEVDGWDIKNDGSLRNGMEYVFSGPASGEQAINRVEAFANAMEQNPPAPTFRCSTHLHMDMRDVNWKVYERTVLAYMVFEDVFFDHCQPYRRDSNFCIPFFSNDWLSQTFGRRILAPEGDREKVLGLTSWPKYSALNLQVTHNFGSIEFRGAHAMTTRSEMVGLMQRMMCLKAFAIAHEETPLGEFVKVLSDVNLRDIFFLGVAPDYEMSPGGREMGIASASLAIATMGFVRSGIDPLEDEQNRQRRLREQAREQQRALDRRLMAARSVMGRIREGAPERYNLAIIEGHNMRMDQVLTTVQSLRMIGHQVSVRDLVEDNEILRDSFVLLLDNPDHMQRHAGFRLEENMY</sequence>
<dbReference type="RefSeq" id="YP_009125591.1">
    <property type="nucleotide sequence ID" value="NC_026599.1"/>
</dbReference>
<proteinExistence type="predicted"/>
<dbReference type="EMBL" id="LN610578">
    <property type="protein sequence ID" value="CEF89738.1"/>
    <property type="molecule type" value="Genomic_DNA"/>
</dbReference>
<dbReference type="Proteomes" id="UP000030227">
    <property type="component" value="Segment"/>
</dbReference>
<protein>
    <submittedName>
        <fullName evidence="1">Uncharacterized protein</fullName>
    </submittedName>
</protein>
<keyword evidence="2" id="KW-1185">Reference proteome</keyword>
<evidence type="ECO:0000313" key="1">
    <source>
        <dbReference type="EMBL" id="CEF89738.1"/>
    </source>
</evidence>
<dbReference type="GeneID" id="23680487"/>